<organism evidence="2 3">
    <name type="scientific">Varunaivibrio sulfuroxidans</name>
    <dbReference type="NCBI Taxonomy" id="1773489"/>
    <lineage>
        <taxon>Bacteria</taxon>
        <taxon>Pseudomonadati</taxon>
        <taxon>Pseudomonadota</taxon>
        <taxon>Alphaproteobacteria</taxon>
        <taxon>Rhodospirillales</taxon>
        <taxon>Magnetovibrionaceae</taxon>
        <taxon>Varunaivibrio</taxon>
    </lineage>
</organism>
<feature type="compositionally biased region" description="Low complexity" evidence="1">
    <location>
        <begin position="108"/>
        <end position="117"/>
    </location>
</feature>
<accession>A0A4R3JFY7</accession>
<gene>
    <name evidence="2" type="ORF">EDD55_101121</name>
</gene>
<reference evidence="2 3" key="1">
    <citation type="submission" date="2019-03" db="EMBL/GenBank/DDBJ databases">
        <title>Genomic Encyclopedia of Type Strains, Phase IV (KMG-IV): sequencing the most valuable type-strain genomes for metagenomic binning, comparative biology and taxonomic classification.</title>
        <authorList>
            <person name="Goeker M."/>
        </authorList>
    </citation>
    <scope>NUCLEOTIDE SEQUENCE [LARGE SCALE GENOMIC DNA]</scope>
    <source>
        <strain evidence="2 3">DSM 101688</strain>
    </source>
</reference>
<comment type="caution">
    <text evidence="2">The sequence shown here is derived from an EMBL/GenBank/DDBJ whole genome shotgun (WGS) entry which is preliminary data.</text>
</comment>
<dbReference type="EMBL" id="SLZW01000001">
    <property type="protein sequence ID" value="TCS64792.1"/>
    <property type="molecule type" value="Genomic_DNA"/>
</dbReference>
<proteinExistence type="predicted"/>
<evidence type="ECO:0000256" key="1">
    <source>
        <dbReference type="SAM" id="MobiDB-lite"/>
    </source>
</evidence>
<evidence type="ECO:0000313" key="3">
    <source>
        <dbReference type="Proteomes" id="UP000295304"/>
    </source>
</evidence>
<feature type="region of interest" description="Disordered" evidence="1">
    <location>
        <begin position="98"/>
        <end position="117"/>
    </location>
</feature>
<evidence type="ECO:0000313" key="2">
    <source>
        <dbReference type="EMBL" id="TCS64792.1"/>
    </source>
</evidence>
<protein>
    <submittedName>
        <fullName evidence="2">Uncharacterized protein</fullName>
    </submittedName>
</protein>
<sequence>MEKGAYMGVYRVNEQKPVRRAMASSRKEIGKVVVMAKALACGSILQNALLHMEQGNTALANSSLKALVGCPCDKNKNKNCIYADDCAVQDVIEGFHQIQGGGGPSPAPRRASFAQAG</sequence>
<name>A0A4R3JFY7_9PROT</name>
<dbReference type="Proteomes" id="UP000295304">
    <property type="component" value="Unassembled WGS sequence"/>
</dbReference>
<dbReference type="AlphaFoldDB" id="A0A4R3JFY7"/>
<keyword evidence="3" id="KW-1185">Reference proteome</keyword>